<evidence type="ECO:0000313" key="2">
    <source>
        <dbReference type="Proteomes" id="UP000008718"/>
    </source>
</evidence>
<dbReference type="AlphaFoldDB" id="E4T0Y1"/>
<dbReference type="Pfam" id="PF10050">
    <property type="entry name" value="DUF2284"/>
    <property type="match status" value="1"/>
</dbReference>
<organism evidence="1 2">
    <name type="scientific">Paludibacter propionicigenes (strain DSM 17365 / JCM 13257 / WB4)</name>
    <dbReference type="NCBI Taxonomy" id="694427"/>
    <lineage>
        <taxon>Bacteria</taxon>
        <taxon>Pseudomonadati</taxon>
        <taxon>Bacteroidota</taxon>
        <taxon>Bacteroidia</taxon>
        <taxon>Bacteroidales</taxon>
        <taxon>Paludibacteraceae</taxon>
        <taxon>Paludibacter</taxon>
    </lineage>
</organism>
<dbReference type="RefSeq" id="WP_013443731.1">
    <property type="nucleotide sequence ID" value="NC_014734.1"/>
</dbReference>
<dbReference type="eggNOG" id="COG5423">
    <property type="taxonomic scope" value="Bacteria"/>
</dbReference>
<dbReference type="EMBL" id="CP002345">
    <property type="protein sequence ID" value="ADQ78362.1"/>
    <property type="molecule type" value="Genomic_DNA"/>
</dbReference>
<evidence type="ECO:0008006" key="3">
    <source>
        <dbReference type="Google" id="ProtNLM"/>
    </source>
</evidence>
<dbReference type="HOGENOM" id="CLU_097790_1_0_10"/>
<reference evidence="1 2" key="2">
    <citation type="journal article" date="2011" name="Stand. Genomic Sci.">
        <title>Complete genome sequence of Paludibacter propionicigenes type strain (WB4).</title>
        <authorList>
            <person name="Gronow S."/>
            <person name="Munk C."/>
            <person name="Lapidus A."/>
            <person name="Nolan M."/>
            <person name="Lucas S."/>
            <person name="Hammon N."/>
            <person name="Deshpande S."/>
            <person name="Cheng J.F."/>
            <person name="Tapia R."/>
            <person name="Han C."/>
            <person name="Goodwin L."/>
            <person name="Pitluck S."/>
            <person name="Liolios K."/>
            <person name="Ivanova N."/>
            <person name="Mavromatis K."/>
            <person name="Mikhailova N."/>
            <person name="Pati A."/>
            <person name="Chen A."/>
            <person name="Palaniappan K."/>
            <person name="Land M."/>
            <person name="Hauser L."/>
            <person name="Chang Y.J."/>
            <person name="Jeffries C.D."/>
            <person name="Brambilla E."/>
            <person name="Rohde M."/>
            <person name="Goker M."/>
            <person name="Detter J.C."/>
            <person name="Woyke T."/>
            <person name="Bristow J."/>
            <person name="Eisen J.A."/>
            <person name="Markowitz V."/>
            <person name="Hugenholtz P."/>
            <person name="Kyrpides N.C."/>
            <person name="Klenk H.P."/>
        </authorList>
    </citation>
    <scope>NUCLEOTIDE SEQUENCE [LARGE SCALE GENOMIC DNA]</scope>
    <source>
        <strain evidence="2">DSM 17365 / JCM 13257 / WB4</strain>
    </source>
</reference>
<sequence length="177" mass="20119">MIPKEKIEAILAEQELTDYRWISPKEIVVAQWVRVKCMFGCSDYGTGTCPPHTPSVTECERFFSEYQTGLIIRLSIFADKNDYPSDWSKAMTAKLLETERKIFISGHQKVFLLNQTCCSICKTCVGNRHDCKDKSHSRPSPESFAVDVYQTARNAGYDLNVVTNPGEMNRIAIILIE</sequence>
<reference key="1">
    <citation type="submission" date="2010-11" db="EMBL/GenBank/DDBJ databases">
        <title>The complete genome of Paludibacter propionicigenes DSM 17365.</title>
        <authorList>
            <consortium name="US DOE Joint Genome Institute (JGI-PGF)"/>
            <person name="Lucas S."/>
            <person name="Copeland A."/>
            <person name="Lapidus A."/>
            <person name="Bruce D."/>
            <person name="Goodwin L."/>
            <person name="Pitluck S."/>
            <person name="Kyrpides N."/>
            <person name="Mavromatis K."/>
            <person name="Ivanova N."/>
            <person name="Munk A.C."/>
            <person name="Brettin T."/>
            <person name="Detter J.C."/>
            <person name="Han C."/>
            <person name="Tapia R."/>
            <person name="Land M."/>
            <person name="Hauser L."/>
            <person name="Markowitz V."/>
            <person name="Cheng J.-F."/>
            <person name="Hugenholtz P."/>
            <person name="Woyke T."/>
            <person name="Wu D."/>
            <person name="Gronow S."/>
            <person name="Wellnitz S."/>
            <person name="Brambilla E."/>
            <person name="Klenk H.-P."/>
            <person name="Eisen J.A."/>
        </authorList>
    </citation>
    <scope>NUCLEOTIDE SEQUENCE</scope>
    <source>
        <strain>WB4</strain>
    </source>
</reference>
<dbReference type="KEGG" id="ppn:Palpr_0200"/>
<dbReference type="STRING" id="694427.Palpr_0200"/>
<dbReference type="Proteomes" id="UP000008718">
    <property type="component" value="Chromosome"/>
</dbReference>
<accession>E4T0Y1</accession>
<keyword evidence="2" id="KW-1185">Reference proteome</keyword>
<protein>
    <recommendedName>
        <fullName evidence="3">Metal-binding protein</fullName>
    </recommendedName>
</protein>
<dbReference type="OrthoDB" id="5420534at2"/>
<name>E4T0Y1_PALPW</name>
<proteinExistence type="predicted"/>
<dbReference type="InterPro" id="IPR019271">
    <property type="entry name" value="DUF2284_metal-binding"/>
</dbReference>
<evidence type="ECO:0000313" key="1">
    <source>
        <dbReference type="EMBL" id="ADQ78362.1"/>
    </source>
</evidence>
<gene>
    <name evidence="1" type="ordered locus">Palpr_0200</name>
</gene>